<accession>A0A8J3FXR1</accession>
<evidence type="ECO:0000259" key="1">
    <source>
        <dbReference type="Pfam" id="PF13700"/>
    </source>
</evidence>
<keyword evidence="3" id="KW-1185">Reference proteome</keyword>
<reference evidence="2" key="2">
    <citation type="submission" date="2020-09" db="EMBL/GenBank/DDBJ databases">
        <authorList>
            <person name="Sun Q."/>
            <person name="Zhou Y."/>
        </authorList>
    </citation>
    <scope>NUCLEOTIDE SEQUENCE</scope>
    <source>
        <strain evidence="2">CGMCC 4.5737</strain>
    </source>
</reference>
<dbReference type="RefSeq" id="WP_189061854.1">
    <property type="nucleotide sequence ID" value="NZ_BMMK01000054.1"/>
</dbReference>
<dbReference type="Proteomes" id="UP000637578">
    <property type="component" value="Unassembled WGS sequence"/>
</dbReference>
<reference evidence="2" key="1">
    <citation type="journal article" date="2014" name="Int. J. Syst. Evol. Microbiol.">
        <title>Complete genome sequence of Corynebacterium casei LMG S-19264T (=DSM 44701T), isolated from a smear-ripened cheese.</title>
        <authorList>
            <consortium name="US DOE Joint Genome Institute (JGI-PGF)"/>
            <person name="Walter F."/>
            <person name="Albersmeier A."/>
            <person name="Kalinowski J."/>
            <person name="Ruckert C."/>
        </authorList>
    </citation>
    <scope>NUCLEOTIDE SEQUENCE</scope>
    <source>
        <strain evidence="2">CGMCC 4.5737</strain>
    </source>
</reference>
<sequence length="190" mass="21817">MAQELDQDELIDRWTLVGDELELVAGKRGATRLGFALMLRFYTERGRFPRSQADLPAAAIEYVARQVEVPASELDSYAWSGRTVEFHRSQIRQALGFRECSVADAEKLTEWLIENVTQSERRAERVREELIARCREERIEPPTSGRIDRIVRSALHRGEEDHRWSAISARFSASTTGTPNMCQWSSVLMF</sequence>
<name>A0A8J3FXR1_9PSEU</name>
<dbReference type="Pfam" id="PF13700">
    <property type="entry name" value="DUF4158"/>
    <property type="match status" value="1"/>
</dbReference>
<comment type="caution">
    <text evidence="2">The sequence shown here is derived from an EMBL/GenBank/DDBJ whole genome shotgun (WGS) entry which is preliminary data.</text>
</comment>
<feature type="domain" description="DUF4158" evidence="1">
    <location>
        <begin position="4"/>
        <end position="154"/>
    </location>
</feature>
<evidence type="ECO:0000313" key="3">
    <source>
        <dbReference type="Proteomes" id="UP000637578"/>
    </source>
</evidence>
<dbReference type="AlphaFoldDB" id="A0A8J3FXR1"/>
<evidence type="ECO:0000313" key="2">
    <source>
        <dbReference type="EMBL" id="GGM81870.1"/>
    </source>
</evidence>
<dbReference type="EMBL" id="BMMK01000054">
    <property type="protein sequence ID" value="GGM81870.1"/>
    <property type="molecule type" value="Genomic_DNA"/>
</dbReference>
<proteinExistence type="predicted"/>
<protein>
    <recommendedName>
        <fullName evidence="1">DUF4158 domain-containing protein</fullName>
    </recommendedName>
</protein>
<gene>
    <name evidence="2" type="ORF">GCM10012275_60570</name>
</gene>
<organism evidence="2 3">
    <name type="scientific">Longimycelium tulufanense</name>
    <dbReference type="NCBI Taxonomy" id="907463"/>
    <lineage>
        <taxon>Bacteria</taxon>
        <taxon>Bacillati</taxon>
        <taxon>Actinomycetota</taxon>
        <taxon>Actinomycetes</taxon>
        <taxon>Pseudonocardiales</taxon>
        <taxon>Pseudonocardiaceae</taxon>
        <taxon>Longimycelium</taxon>
    </lineage>
</organism>
<dbReference type="InterPro" id="IPR025296">
    <property type="entry name" value="DUF4158"/>
</dbReference>